<accession>A0A7S0MX56</accession>
<protein>
    <recommendedName>
        <fullName evidence="3">NYN domain-containing protein</fullName>
    </recommendedName>
</protein>
<feature type="compositionally biased region" description="Basic residues" evidence="1">
    <location>
        <begin position="198"/>
        <end position="209"/>
    </location>
</feature>
<evidence type="ECO:0000313" key="2">
    <source>
        <dbReference type="EMBL" id="CAD8653891.1"/>
    </source>
</evidence>
<dbReference type="PANTHER" id="PTHR35744:SF4">
    <property type="entry name" value="OS04G0464600 PROTEIN"/>
    <property type="match status" value="1"/>
</dbReference>
<organism evidence="2">
    <name type="scientific">Pyramimonas obovata</name>
    <dbReference type="NCBI Taxonomy" id="1411642"/>
    <lineage>
        <taxon>Eukaryota</taxon>
        <taxon>Viridiplantae</taxon>
        <taxon>Chlorophyta</taxon>
        <taxon>Pyramimonadophyceae</taxon>
        <taxon>Pyramimonadales</taxon>
        <taxon>Pyramimonadaceae</taxon>
        <taxon>Pyramimonas</taxon>
        <taxon>Pyramimonas incertae sedis</taxon>
    </lineage>
</organism>
<dbReference type="PANTHER" id="PTHR35744">
    <property type="entry name" value="C2H2-TYPE DOMAIN-CONTAINING PROTEIN"/>
    <property type="match status" value="1"/>
</dbReference>
<proteinExistence type="predicted"/>
<dbReference type="EMBL" id="HBFA01006182">
    <property type="protein sequence ID" value="CAD8653891.1"/>
    <property type="molecule type" value="Transcribed_RNA"/>
</dbReference>
<evidence type="ECO:0008006" key="3">
    <source>
        <dbReference type="Google" id="ProtNLM"/>
    </source>
</evidence>
<name>A0A7S0MX56_9CHLO</name>
<sequence length="343" mass="37865">MMAQPRTVGVTHVRVPLRARHDHAHGRILGSGILCQKHRREVWGLSKRITTPNSTHVVARLLGFSGREALACAARPSSASNTGVDSKTVRIFWDLDNICPKASEAQADVRRLRIAVSEFGDPKLRAFANRRSMTGFKEWDLVLAEEDEKALHASKLSSEDPAQGQTGQNNSLESPIPPSLQAQVAGFTPRERNTNTNPKKRKKQKRAKTSRPPPKEPRASERVDQHNRFARELAASQQPERELQLDGIDITVVPTVSQAADRALRREVRATVEEAWLAGGAAAVGSMYVCVVSNDTGLEQLVKEIRRRGAKPLVISNNRELQALGVASSSWRELGAWTHQNDA</sequence>
<evidence type="ECO:0000256" key="1">
    <source>
        <dbReference type="SAM" id="MobiDB-lite"/>
    </source>
</evidence>
<feature type="compositionally biased region" description="Basic and acidic residues" evidence="1">
    <location>
        <begin position="213"/>
        <end position="226"/>
    </location>
</feature>
<dbReference type="AlphaFoldDB" id="A0A7S0MX56"/>
<reference evidence="2" key="1">
    <citation type="submission" date="2021-01" db="EMBL/GenBank/DDBJ databases">
        <authorList>
            <person name="Corre E."/>
            <person name="Pelletier E."/>
            <person name="Niang G."/>
            <person name="Scheremetjew M."/>
            <person name="Finn R."/>
            <person name="Kale V."/>
            <person name="Holt S."/>
            <person name="Cochrane G."/>
            <person name="Meng A."/>
            <person name="Brown T."/>
            <person name="Cohen L."/>
        </authorList>
    </citation>
    <scope>NUCLEOTIDE SEQUENCE</scope>
    <source>
        <strain evidence="2">CCMP722</strain>
    </source>
</reference>
<feature type="compositionally biased region" description="Polar residues" evidence="1">
    <location>
        <begin position="163"/>
        <end position="173"/>
    </location>
</feature>
<feature type="region of interest" description="Disordered" evidence="1">
    <location>
        <begin position="152"/>
        <end position="226"/>
    </location>
</feature>
<gene>
    <name evidence="2" type="ORF">POBO1169_LOCUS3199</name>
</gene>